<dbReference type="SUPFAM" id="SSF53756">
    <property type="entry name" value="UDP-Glycosyltransferase/glycogen phosphorylase"/>
    <property type="match status" value="1"/>
</dbReference>
<evidence type="ECO:0000313" key="4">
    <source>
        <dbReference type="EMBL" id="MBR1138451.1"/>
    </source>
</evidence>
<dbReference type="InterPro" id="IPR028098">
    <property type="entry name" value="Glyco_trans_4-like_N"/>
</dbReference>
<dbReference type="Pfam" id="PF00534">
    <property type="entry name" value="Glycos_transf_1"/>
    <property type="match status" value="1"/>
</dbReference>
<evidence type="ECO:0000313" key="5">
    <source>
        <dbReference type="Proteomes" id="UP001314635"/>
    </source>
</evidence>
<feature type="domain" description="Glycosyl transferase family 1" evidence="2">
    <location>
        <begin position="199"/>
        <end position="350"/>
    </location>
</feature>
<evidence type="ECO:0000259" key="2">
    <source>
        <dbReference type="Pfam" id="PF00534"/>
    </source>
</evidence>
<dbReference type="CDD" id="cd03809">
    <property type="entry name" value="GT4_MtfB-like"/>
    <property type="match status" value="1"/>
</dbReference>
<dbReference type="Gene3D" id="3.40.50.2000">
    <property type="entry name" value="Glycogen Phosphorylase B"/>
    <property type="match status" value="2"/>
</dbReference>
<keyword evidence="5" id="KW-1185">Reference proteome</keyword>
<gene>
    <name evidence="4" type="ORF">JQ619_22025</name>
</gene>
<reference evidence="5" key="1">
    <citation type="journal article" date="2021" name="ISME J.">
        <title>Evolutionary origin and ecological implication of a unique nif island in free-living Bradyrhizobium lineages.</title>
        <authorList>
            <person name="Tao J."/>
        </authorList>
    </citation>
    <scope>NUCLEOTIDE SEQUENCE [LARGE SCALE GENOMIC DNA]</scope>
    <source>
        <strain evidence="5">SZCCT0094</strain>
    </source>
</reference>
<sequence length="375" mass="40958">MEACFADLRPTMRGRRLFINGKYLGAGPTGVHRVADELIAQLASRRDELAGLFAEPTTIVVPRTVAKSRHQFEMKQAGFLTGQLWEQLDLPRAARSGLLLSLCNLAPMISTSAVTMIHDAQTFSTPESYSSAFARWYRYVLPTIGRRHRKILAVSHFTAKQLVDFGVTTADRIAVVPNGVDHVLRVPSEPGIFDRLQLGETKFVVALANTQRHKNVGLLLKAFADERLKPVRLVLVGGEGAQAFAALGHVVPDNVRFAGRVSDGELRALLERAVCVAFPSTTEGFGLPPLEGMLLGCPAVVAPCGALPEVCGDSAIYASADDPREWVEAISSLANDPLCWNRYSQNGRERANIFTWRAAGDRLMDVLRSIQGTQI</sequence>
<organism evidence="4 5">
    <name type="scientific">Bradyrhizobium denitrificans</name>
    <dbReference type="NCBI Taxonomy" id="2734912"/>
    <lineage>
        <taxon>Bacteria</taxon>
        <taxon>Pseudomonadati</taxon>
        <taxon>Pseudomonadota</taxon>
        <taxon>Alphaproteobacteria</taxon>
        <taxon>Hyphomicrobiales</taxon>
        <taxon>Nitrobacteraceae</taxon>
        <taxon>Bradyrhizobium</taxon>
    </lineage>
</organism>
<dbReference type="PANTHER" id="PTHR46401">
    <property type="entry name" value="GLYCOSYLTRANSFERASE WBBK-RELATED"/>
    <property type="match status" value="1"/>
</dbReference>
<protein>
    <submittedName>
        <fullName evidence="4">Glycosyltransferase family 4 protein</fullName>
    </submittedName>
</protein>
<dbReference type="PANTHER" id="PTHR46401:SF2">
    <property type="entry name" value="GLYCOSYLTRANSFERASE WBBK-RELATED"/>
    <property type="match status" value="1"/>
</dbReference>
<evidence type="ECO:0000259" key="3">
    <source>
        <dbReference type="Pfam" id="PF13439"/>
    </source>
</evidence>
<dbReference type="EMBL" id="JAFCLK010000021">
    <property type="protein sequence ID" value="MBR1138451.1"/>
    <property type="molecule type" value="Genomic_DNA"/>
</dbReference>
<comment type="caution">
    <text evidence="4">The sequence shown here is derived from an EMBL/GenBank/DDBJ whole genome shotgun (WGS) entry which is preliminary data.</text>
</comment>
<proteinExistence type="predicted"/>
<dbReference type="InterPro" id="IPR001296">
    <property type="entry name" value="Glyco_trans_1"/>
</dbReference>
<accession>A0ABS5GCY4</accession>
<evidence type="ECO:0000256" key="1">
    <source>
        <dbReference type="ARBA" id="ARBA00022679"/>
    </source>
</evidence>
<dbReference type="Proteomes" id="UP001314635">
    <property type="component" value="Unassembled WGS sequence"/>
</dbReference>
<feature type="domain" description="Glycosyltransferase subfamily 4-like N-terminal" evidence="3">
    <location>
        <begin position="110"/>
        <end position="182"/>
    </location>
</feature>
<dbReference type="Pfam" id="PF13439">
    <property type="entry name" value="Glyco_transf_4"/>
    <property type="match status" value="1"/>
</dbReference>
<name>A0ABS5GCY4_9BRAD</name>
<keyword evidence="1" id="KW-0808">Transferase</keyword>